<keyword evidence="1" id="KW-0472">Membrane</keyword>
<accession>A0A0F9J810</accession>
<evidence type="ECO:0000313" key="2">
    <source>
        <dbReference type="EMBL" id="KKM01996.1"/>
    </source>
</evidence>
<gene>
    <name evidence="2" type="ORF">LCGC14_1788850</name>
</gene>
<dbReference type="AlphaFoldDB" id="A0A0F9J810"/>
<name>A0A0F9J810_9ZZZZ</name>
<dbReference type="EMBL" id="LAZR01017050">
    <property type="protein sequence ID" value="KKM01996.1"/>
    <property type="molecule type" value="Genomic_DNA"/>
</dbReference>
<organism evidence="2">
    <name type="scientific">marine sediment metagenome</name>
    <dbReference type="NCBI Taxonomy" id="412755"/>
    <lineage>
        <taxon>unclassified sequences</taxon>
        <taxon>metagenomes</taxon>
        <taxon>ecological metagenomes</taxon>
    </lineage>
</organism>
<feature type="transmembrane region" description="Helical" evidence="1">
    <location>
        <begin position="26"/>
        <end position="46"/>
    </location>
</feature>
<keyword evidence="1" id="KW-0812">Transmembrane</keyword>
<sequence length="128" mass="13860">MYGLSIQPKEVLEAGKDAADTLTQTVLGSLVILLVIGIGLVLWLAWRTKQSELETLKEVMKASADERVGAEKFAQSQTKAYEDLANVVGDGFDELKTAVKSNGIRTDALANAIPDLDTKLYYASRGNN</sequence>
<keyword evidence="1" id="KW-1133">Transmembrane helix</keyword>
<proteinExistence type="predicted"/>
<protein>
    <submittedName>
        <fullName evidence="2">Uncharacterized protein</fullName>
    </submittedName>
</protein>
<reference evidence="2" key="1">
    <citation type="journal article" date="2015" name="Nature">
        <title>Complex archaea that bridge the gap between prokaryotes and eukaryotes.</title>
        <authorList>
            <person name="Spang A."/>
            <person name="Saw J.H."/>
            <person name="Jorgensen S.L."/>
            <person name="Zaremba-Niedzwiedzka K."/>
            <person name="Martijn J."/>
            <person name="Lind A.E."/>
            <person name="van Eijk R."/>
            <person name="Schleper C."/>
            <person name="Guy L."/>
            <person name="Ettema T.J."/>
        </authorList>
    </citation>
    <scope>NUCLEOTIDE SEQUENCE</scope>
</reference>
<evidence type="ECO:0000256" key="1">
    <source>
        <dbReference type="SAM" id="Phobius"/>
    </source>
</evidence>
<comment type="caution">
    <text evidence="2">The sequence shown here is derived from an EMBL/GenBank/DDBJ whole genome shotgun (WGS) entry which is preliminary data.</text>
</comment>